<sequence>TNPSVLTSVRTGSPVFTAIGTQITGFRMSHKTGARPQILQMNRLLQPHQKHLTPESTRRHDGYETSDTFSDGAVSDAESSTPDSEAPKMNLAPARSARKKSILPKRSSSLADEDDQDSRSDLT</sequence>
<feature type="non-terminal residue" evidence="2">
    <location>
        <position position="123"/>
    </location>
</feature>
<protein>
    <submittedName>
        <fullName evidence="2">Putative axial regulator YABBY 2</fullName>
    </submittedName>
</protein>
<reference evidence="2" key="2">
    <citation type="submission" date="2014-07" db="EMBL/GenBank/DDBJ databases">
        <authorList>
            <person name="Hull J."/>
        </authorList>
    </citation>
    <scope>NUCLEOTIDE SEQUENCE</scope>
</reference>
<feature type="non-terminal residue" evidence="2">
    <location>
        <position position="1"/>
    </location>
</feature>
<name>A0A0A9WPW0_LYGHE</name>
<feature type="compositionally biased region" description="Basic and acidic residues" evidence="1">
    <location>
        <begin position="52"/>
        <end position="63"/>
    </location>
</feature>
<evidence type="ECO:0000256" key="1">
    <source>
        <dbReference type="SAM" id="MobiDB-lite"/>
    </source>
</evidence>
<gene>
    <name evidence="2" type="primary">YAB2_1</name>
    <name evidence="2" type="ORF">CM83_74859</name>
</gene>
<organism evidence="2">
    <name type="scientific">Lygus hesperus</name>
    <name type="common">Western plant bug</name>
    <dbReference type="NCBI Taxonomy" id="30085"/>
    <lineage>
        <taxon>Eukaryota</taxon>
        <taxon>Metazoa</taxon>
        <taxon>Ecdysozoa</taxon>
        <taxon>Arthropoda</taxon>
        <taxon>Hexapoda</taxon>
        <taxon>Insecta</taxon>
        <taxon>Pterygota</taxon>
        <taxon>Neoptera</taxon>
        <taxon>Paraneoptera</taxon>
        <taxon>Hemiptera</taxon>
        <taxon>Heteroptera</taxon>
        <taxon>Panheteroptera</taxon>
        <taxon>Cimicomorpha</taxon>
        <taxon>Miridae</taxon>
        <taxon>Mirini</taxon>
        <taxon>Lygus</taxon>
    </lineage>
</organism>
<dbReference type="AlphaFoldDB" id="A0A0A9WPW0"/>
<proteinExistence type="predicted"/>
<evidence type="ECO:0000313" key="2">
    <source>
        <dbReference type="EMBL" id="JAG10487.1"/>
    </source>
</evidence>
<accession>A0A0A9WPW0</accession>
<dbReference type="EMBL" id="GBHO01033117">
    <property type="protein sequence ID" value="JAG10487.1"/>
    <property type="molecule type" value="Transcribed_RNA"/>
</dbReference>
<reference evidence="2" key="1">
    <citation type="journal article" date="2014" name="PLoS ONE">
        <title>Transcriptome-Based Identification of ABC Transporters in the Western Tarnished Plant Bug Lygus hesperus.</title>
        <authorList>
            <person name="Hull J.J."/>
            <person name="Chaney K."/>
            <person name="Geib S.M."/>
            <person name="Fabrick J.A."/>
            <person name="Brent C.S."/>
            <person name="Walsh D."/>
            <person name="Lavine L.C."/>
        </authorList>
    </citation>
    <scope>NUCLEOTIDE SEQUENCE</scope>
</reference>
<feature type="region of interest" description="Disordered" evidence="1">
    <location>
        <begin position="48"/>
        <end position="123"/>
    </location>
</feature>